<keyword evidence="2" id="KW-1185">Reference proteome</keyword>
<dbReference type="AlphaFoldDB" id="A0A1H3LS72"/>
<evidence type="ECO:0008006" key="3">
    <source>
        <dbReference type="Google" id="ProtNLM"/>
    </source>
</evidence>
<proteinExistence type="predicted"/>
<organism evidence="1 2">
    <name type="scientific">Tindallia californiensis</name>
    <dbReference type="NCBI Taxonomy" id="159292"/>
    <lineage>
        <taxon>Bacteria</taxon>
        <taxon>Bacillati</taxon>
        <taxon>Bacillota</taxon>
        <taxon>Clostridia</taxon>
        <taxon>Peptostreptococcales</taxon>
        <taxon>Tindalliaceae</taxon>
        <taxon>Tindallia</taxon>
    </lineage>
</organism>
<reference evidence="1 2" key="1">
    <citation type="submission" date="2016-10" db="EMBL/GenBank/DDBJ databases">
        <authorList>
            <person name="de Groot N.N."/>
        </authorList>
    </citation>
    <scope>NUCLEOTIDE SEQUENCE [LARGE SCALE GENOMIC DNA]</scope>
    <source>
        <strain evidence="1 2">APO</strain>
    </source>
</reference>
<dbReference type="OrthoDB" id="1706434at2"/>
<dbReference type="STRING" id="159292.SAMN05192546_103341"/>
<evidence type="ECO:0000313" key="1">
    <source>
        <dbReference type="EMBL" id="SDY67176.1"/>
    </source>
</evidence>
<accession>A0A1H3LS72</accession>
<dbReference type="EMBL" id="FNPV01000003">
    <property type="protein sequence ID" value="SDY67176.1"/>
    <property type="molecule type" value="Genomic_DNA"/>
</dbReference>
<protein>
    <recommendedName>
        <fullName evidence="3">Ethanolamine utilization protein</fullName>
    </recommendedName>
</protein>
<evidence type="ECO:0000313" key="2">
    <source>
        <dbReference type="Proteomes" id="UP000199230"/>
    </source>
</evidence>
<dbReference type="RefSeq" id="WP_093312202.1">
    <property type="nucleotide sequence ID" value="NZ_FNPV01000003.1"/>
</dbReference>
<sequence>MTKEKGNSMDEIVQEVLYRLGKIQKAFVIEEVEYPSEILKNAGYLQWLRDIETLEKGMTLWLPGMTRYQMMSIANGLPDDRVSTWCLEALLKGVTVCLRREDLTFLPENHEDSPLLRKHTEALELLTGSGLKLVENNAFEAEKDQSESFLYYRKKLLNEKTARNWKQKAVKEVMIDPKTIVTPLAADVLREGQIKWCKE</sequence>
<dbReference type="Proteomes" id="UP000199230">
    <property type="component" value="Unassembled WGS sequence"/>
</dbReference>
<name>A0A1H3LS72_9FIRM</name>
<gene>
    <name evidence="1" type="ORF">SAMN05192546_103341</name>
</gene>